<gene>
    <name evidence="9" type="ORF">FAK_41780</name>
</gene>
<feature type="transmembrane region" description="Helical" evidence="8">
    <location>
        <begin position="64"/>
        <end position="84"/>
    </location>
</feature>
<feature type="transmembrane region" description="Helical" evidence="8">
    <location>
        <begin position="285"/>
        <end position="306"/>
    </location>
</feature>
<dbReference type="Proteomes" id="UP001366166">
    <property type="component" value="Chromosome"/>
</dbReference>
<feature type="transmembrane region" description="Helical" evidence="8">
    <location>
        <begin position="125"/>
        <end position="148"/>
    </location>
</feature>
<evidence type="ECO:0000256" key="5">
    <source>
        <dbReference type="ARBA" id="ARBA00022692"/>
    </source>
</evidence>
<dbReference type="Gene3D" id="1.20.1530.20">
    <property type="match status" value="1"/>
</dbReference>
<dbReference type="EMBL" id="AP028679">
    <property type="protein sequence ID" value="BEQ17112.1"/>
    <property type="molecule type" value="Genomic_DNA"/>
</dbReference>
<feature type="transmembrane region" description="Helical" evidence="8">
    <location>
        <begin position="223"/>
        <end position="245"/>
    </location>
</feature>
<evidence type="ECO:0000256" key="8">
    <source>
        <dbReference type="SAM" id="Phobius"/>
    </source>
</evidence>
<dbReference type="GO" id="GO:0055085">
    <property type="term" value="P:transmembrane transport"/>
    <property type="evidence" value="ECO:0007669"/>
    <property type="project" value="InterPro"/>
</dbReference>
<keyword evidence="6 8" id="KW-1133">Transmembrane helix</keyword>
<name>A0AAU9F5L3_9BACT</name>
<keyword evidence="10" id="KW-1185">Reference proteome</keyword>
<dbReference type="GO" id="GO:0005886">
    <property type="term" value="C:plasma membrane"/>
    <property type="evidence" value="ECO:0007669"/>
    <property type="project" value="UniProtKB-SubCell"/>
</dbReference>
<dbReference type="KEGG" id="dmp:FAK_41780"/>
<dbReference type="AlphaFoldDB" id="A0AAU9F5L3"/>
<evidence type="ECO:0000256" key="2">
    <source>
        <dbReference type="ARBA" id="ARBA00010145"/>
    </source>
</evidence>
<keyword evidence="3" id="KW-0813">Transport</keyword>
<evidence type="ECO:0000256" key="4">
    <source>
        <dbReference type="ARBA" id="ARBA00022475"/>
    </source>
</evidence>
<feature type="transmembrane region" description="Helical" evidence="8">
    <location>
        <begin position="251"/>
        <end position="273"/>
    </location>
</feature>
<evidence type="ECO:0008006" key="11">
    <source>
        <dbReference type="Google" id="ProtNLM"/>
    </source>
</evidence>
<evidence type="ECO:0000256" key="3">
    <source>
        <dbReference type="ARBA" id="ARBA00022448"/>
    </source>
</evidence>
<evidence type="ECO:0000256" key="1">
    <source>
        <dbReference type="ARBA" id="ARBA00004651"/>
    </source>
</evidence>
<accession>A0AAU9F5L3</accession>
<proteinExistence type="inferred from homology"/>
<evidence type="ECO:0000313" key="9">
    <source>
        <dbReference type="EMBL" id="BEQ17112.1"/>
    </source>
</evidence>
<feature type="transmembrane region" description="Helical" evidence="8">
    <location>
        <begin position="194"/>
        <end position="216"/>
    </location>
</feature>
<reference evidence="10" key="1">
    <citation type="journal article" date="2023" name="Arch. Microbiol.">
        <title>Desulfoferula mesophilus gen. nov. sp. nov., a mesophilic sulfate-reducing bacterium isolated from a brackish lake sediment.</title>
        <authorList>
            <person name="Watanabe T."/>
            <person name="Yabe T."/>
            <person name="Tsuji J.M."/>
            <person name="Fukui M."/>
        </authorList>
    </citation>
    <scope>NUCLEOTIDE SEQUENCE [LARGE SCALE GENOMIC DNA]</scope>
    <source>
        <strain evidence="10">12FAK</strain>
    </source>
</reference>
<evidence type="ECO:0000313" key="10">
    <source>
        <dbReference type="Proteomes" id="UP001366166"/>
    </source>
</evidence>
<feature type="transmembrane region" description="Helical" evidence="8">
    <location>
        <begin position="160"/>
        <end position="182"/>
    </location>
</feature>
<comment type="similarity">
    <text evidence="2">Belongs to the auxin efflux carrier (TC 2.A.69) family.</text>
</comment>
<dbReference type="RefSeq" id="WP_338603913.1">
    <property type="nucleotide sequence ID" value="NZ_AP028679.1"/>
</dbReference>
<organism evidence="9 10">
    <name type="scientific">Desulfoferula mesophila</name>
    <dbReference type="NCBI Taxonomy" id="3058419"/>
    <lineage>
        <taxon>Bacteria</taxon>
        <taxon>Pseudomonadati</taxon>
        <taxon>Thermodesulfobacteriota</taxon>
        <taxon>Desulfarculia</taxon>
        <taxon>Desulfarculales</taxon>
        <taxon>Desulfarculaceae</taxon>
        <taxon>Desulfoferula</taxon>
    </lineage>
</organism>
<evidence type="ECO:0000256" key="7">
    <source>
        <dbReference type="ARBA" id="ARBA00023136"/>
    </source>
</evidence>
<dbReference type="PANTHER" id="PTHR36838:SF4">
    <property type="entry name" value="AUXIN EFFLUX CARRIER FAMILY PROTEIN"/>
    <property type="match status" value="1"/>
</dbReference>
<protein>
    <recommendedName>
        <fullName evidence="11">Transporter</fullName>
    </recommendedName>
</protein>
<sequence length="307" mass="32206">MSQILDNVLPVFVLMALGRLVMARGWAPASFFTISDKLTYFIFFPALLFLKIGSAGAELSAPPALISAVLASVAVVWLLSLVYARLAGVNPFQAGTFSQVSYRFNTYVGMAVILSAFGEEGVARFGIIISMAIPFINLLAVSTLVWYSQASYSGAQKAKLAFKALLANPLILSCLAGIAWAHSGLELPLFLRRSLALAGGLSLPLALLSIGGSLALDKLKGRLALSLLSCLLKLVVLPLVGWGLLSLAGVQGLSLAVAMVFLALPTATSAYILSTQMKSDADLAGAAIVLTTLVSFFSLSAVLMIFA</sequence>
<dbReference type="InterPro" id="IPR038770">
    <property type="entry name" value="Na+/solute_symporter_sf"/>
</dbReference>
<keyword evidence="7 8" id="KW-0472">Membrane</keyword>
<evidence type="ECO:0000256" key="6">
    <source>
        <dbReference type="ARBA" id="ARBA00022989"/>
    </source>
</evidence>
<dbReference type="PANTHER" id="PTHR36838">
    <property type="entry name" value="AUXIN EFFLUX CARRIER FAMILY PROTEIN"/>
    <property type="match status" value="1"/>
</dbReference>
<feature type="transmembrane region" description="Helical" evidence="8">
    <location>
        <begin position="39"/>
        <end position="57"/>
    </location>
</feature>
<comment type="subcellular location">
    <subcellularLocation>
        <location evidence="1">Cell membrane</location>
        <topology evidence="1">Multi-pass membrane protein</topology>
    </subcellularLocation>
</comment>
<dbReference type="Pfam" id="PF03547">
    <property type="entry name" value="Mem_trans"/>
    <property type="match status" value="1"/>
</dbReference>
<dbReference type="InterPro" id="IPR004776">
    <property type="entry name" value="Mem_transp_PIN-like"/>
</dbReference>
<keyword evidence="5 8" id="KW-0812">Transmembrane</keyword>
<keyword evidence="4" id="KW-1003">Cell membrane</keyword>